<gene>
    <name evidence="2" type="ORF">HNQ88_003741</name>
</gene>
<keyword evidence="3" id="KW-1185">Reference proteome</keyword>
<evidence type="ECO:0000313" key="2">
    <source>
        <dbReference type="EMBL" id="MDR6240665.1"/>
    </source>
</evidence>
<sequence>MDIHKVYLDRKRVNQEKKHLNQEKNMHKLSF</sequence>
<feature type="region of interest" description="Disordered" evidence="1">
    <location>
        <begin position="1"/>
        <end position="31"/>
    </location>
</feature>
<accession>A0AAE3XQB3</accession>
<dbReference type="AlphaFoldDB" id="A0AAE3XQB3"/>
<comment type="caution">
    <text evidence="2">The sequence shown here is derived from an EMBL/GenBank/DDBJ whole genome shotgun (WGS) entry which is preliminary data.</text>
</comment>
<reference evidence="2" key="1">
    <citation type="submission" date="2023-07" db="EMBL/GenBank/DDBJ databases">
        <title>Genomic Encyclopedia of Type Strains, Phase IV (KMG-IV): sequencing the most valuable type-strain genomes for metagenomic binning, comparative biology and taxonomic classification.</title>
        <authorList>
            <person name="Goeker M."/>
        </authorList>
    </citation>
    <scope>NUCLEOTIDE SEQUENCE</scope>
    <source>
        <strain evidence="2">DSM 26174</strain>
    </source>
</reference>
<evidence type="ECO:0000256" key="1">
    <source>
        <dbReference type="SAM" id="MobiDB-lite"/>
    </source>
</evidence>
<dbReference type="EMBL" id="JAVDQD010000005">
    <property type="protein sequence ID" value="MDR6240665.1"/>
    <property type="molecule type" value="Genomic_DNA"/>
</dbReference>
<organism evidence="2 3">
    <name type="scientific">Aureibacter tunicatorum</name>
    <dbReference type="NCBI Taxonomy" id="866807"/>
    <lineage>
        <taxon>Bacteria</taxon>
        <taxon>Pseudomonadati</taxon>
        <taxon>Bacteroidota</taxon>
        <taxon>Cytophagia</taxon>
        <taxon>Cytophagales</taxon>
        <taxon>Persicobacteraceae</taxon>
        <taxon>Aureibacter</taxon>
    </lineage>
</organism>
<evidence type="ECO:0000313" key="3">
    <source>
        <dbReference type="Proteomes" id="UP001185092"/>
    </source>
</evidence>
<dbReference type="Proteomes" id="UP001185092">
    <property type="component" value="Unassembled WGS sequence"/>
</dbReference>
<protein>
    <submittedName>
        <fullName evidence="2">Uncharacterized protein</fullName>
    </submittedName>
</protein>
<name>A0AAE3XQB3_9BACT</name>
<proteinExistence type="predicted"/>